<evidence type="ECO:0000259" key="2">
    <source>
        <dbReference type="Pfam" id="PF05970"/>
    </source>
</evidence>
<keyword evidence="1" id="KW-0227">DNA damage</keyword>
<protein>
    <recommendedName>
        <fullName evidence="1">ATP-dependent DNA helicase</fullName>
        <ecNumber evidence="1">5.6.2.3</ecNumber>
    </recommendedName>
</protein>
<dbReference type="GO" id="GO:0000723">
    <property type="term" value="P:telomere maintenance"/>
    <property type="evidence" value="ECO:0007669"/>
    <property type="project" value="InterPro"/>
</dbReference>
<keyword evidence="1" id="KW-0234">DNA repair</keyword>
<accession>A0A0L8G4K4</accession>
<keyword evidence="1" id="KW-0233">DNA recombination</keyword>
<feature type="domain" description="DNA helicase Pif1-like 2B" evidence="3">
    <location>
        <begin position="125"/>
        <end position="170"/>
    </location>
</feature>
<keyword evidence="1" id="KW-0378">Hydrolase</keyword>
<dbReference type="InterPro" id="IPR049163">
    <property type="entry name" value="Pif1-like_2B_dom"/>
</dbReference>
<name>A0A0L8G4K4_OCTBM</name>
<evidence type="ECO:0000259" key="3">
    <source>
        <dbReference type="Pfam" id="PF21530"/>
    </source>
</evidence>
<dbReference type="PANTHER" id="PTHR10492:SF57">
    <property type="entry name" value="ATP-DEPENDENT DNA HELICASE"/>
    <property type="match status" value="1"/>
</dbReference>
<keyword evidence="1" id="KW-0067">ATP-binding</keyword>
<dbReference type="InterPro" id="IPR010285">
    <property type="entry name" value="DNA_helicase_pif1-like_DEAD"/>
</dbReference>
<comment type="catalytic activity">
    <reaction evidence="1">
        <text>ATP + H2O = ADP + phosphate + H(+)</text>
        <dbReference type="Rhea" id="RHEA:13065"/>
        <dbReference type="ChEBI" id="CHEBI:15377"/>
        <dbReference type="ChEBI" id="CHEBI:15378"/>
        <dbReference type="ChEBI" id="CHEBI:30616"/>
        <dbReference type="ChEBI" id="CHEBI:43474"/>
        <dbReference type="ChEBI" id="CHEBI:456216"/>
        <dbReference type="EC" id="5.6.2.3"/>
    </reaction>
</comment>
<dbReference type="Pfam" id="PF05970">
    <property type="entry name" value="PIF1"/>
    <property type="match status" value="1"/>
</dbReference>
<dbReference type="EMBL" id="KQ423901">
    <property type="protein sequence ID" value="KOF71977.1"/>
    <property type="molecule type" value="Genomic_DNA"/>
</dbReference>
<dbReference type="EC" id="5.6.2.3" evidence="1"/>
<feature type="domain" description="DNA helicase Pif1-like DEAD-box helicase" evidence="2">
    <location>
        <begin position="2"/>
        <end position="60"/>
    </location>
</feature>
<keyword evidence="1" id="KW-0347">Helicase</keyword>
<organism evidence="4">
    <name type="scientific">Octopus bimaculoides</name>
    <name type="common">California two-spotted octopus</name>
    <dbReference type="NCBI Taxonomy" id="37653"/>
    <lineage>
        <taxon>Eukaryota</taxon>
        <taxon>Metazoa</taxon>
        <taxon>Spiralia</taxon>
        <taxon>Lophotrochozoa</taxon>
        <taxon>Mollusca</taxon>
        <taxon>Cephalopoda</taxon>
        <taxon>Coleoidea</taxon>
        <taxon>Octopodiformes</taxon>
        <taxon>Octopoda</taxon>
        <taxon>Incirrata</taxon>
        <taxon>Octopodidae</taxon>
        <taxon>Octopus</taxon>
    </lineage>
</organism>
<dbReference type="GO" id="GO:0005524">
    <property type="term" value="F:ATP binding"/>
    <property type="evidence" value="ECO:0007669"/>
    <property type="project" value="UniProtKB-KW"/>
</dbReference>
<reference evidence="4" key="1">
    <citation type="submission" date="2015-07" db="EMBL/GenBank/DDBJ databases">
        <title>MeaNS - Measles Nucleotide Surveillance Program.</title>
        <authorList>
            <person name="Tran T."/>
            <person name="Druce J."/>
        </authorList>
    </citation>
    <scope>NUCLEOTIDE SEQUENCE</scope>
    <source>
        <strain evidence="4">UCB-OBI-ISO-001</strain>
        <tissue evidence="4">Gonad</tissue>
    </source>
</reference>
<gene>
    <name evidence="4" type="ORF">OCBIM_22000228mg</name>
</gene>
<dbReference type="OrthoDB" id="6152825at2759"/>
<dbReference type="GO" id="GO:0006281">
    <property type="term" value="P:DNA repair"/>
    <property type="evidence" value="ECO:0007669"/>
    <property type="project" value="UniProtKB-KW"/>
</dbReference>
<evidence type="ECO:0000313" key="4">
    <source>
        <dbReference type="EMBL" id="KOF71977.1"/>
    </source>
</evidence>
<dbReference type="Pfam" id="PF21530">
    <property type="entry name" value="Pif1_2B_dom"/>
    <property type="match status" value="1"/>
</dbReference>
<proteinExistence type="inferred from homology"/>
<dbReference type="PANTHER" id="PTHR10492">
    <property type="match status" value="1"/>
</dbReference>
<dbReference type="SUPFAM" id="SSF52540">
    <property type="entry name" value="P-loop containing nucleoside triphosphate hydrolases"/>
    <property type="match status" value="1"/>
</dbReference>
<dbReference type="GO" id="GO:0043139">
    <property type="term" value="F:5'-3' DNA helicase activity"/>
    <property type="evidence" value="ECO:0007669"/>
    <property type="project" value="UniProtKB-EC"/>
</dbReference>
<dbReference type="AlphaFoldDB" id="A0A0L8G4K4"/>
<keyword evidence="1" id="KW-0547">Nucleotide-binding</keyword>
<dbReference type="GO" id="GO:0006310">
    <property type="term" value="P:DNA recombination"/>
    <property type="evidence" value="ECO:0007669"/>
    <property type="project" value="UniProtKB-KW"/>
</dbReference>
<comment type="cofactor">
    <cofactor evidence="1">
        <name>Mg(2+)</name>
        <dbReference type="ChEBI" id="CHEBI:18420"/>
    </cofactor>
</comment>
<dbReference type="GO" id="GO:0016887">
    <property type="term" value="F:ATP hydrolysis activity"/>
    <property type="evidence" value="ECO:0007669"/>
    <property type="project" value="RHEA"/>
</dbReference>
<sequence>MDGSKDDQVRACLKSSTLWPQVKTLSLSTNMRAHLLGDCTSAAFAEYILALGEGKVPKNDKVFPNLESNYADINWLSERTILAPKNVAVSDINDQLISQILGEERIYKSIDWTCDPQDIVNYPKEFLNSLEPAGLPPHILRLRVGCPIMLIRNLFPPKQCNGTRLVVKSLMPHLIEATIVTECGRGENVFISRMHFYPSGSDMPFHFRRLQFPVRPCFAMSINKSQGQTLSVAGIHLGEPCFSHEWPAPVWGRTRNVVYSEVL</sequence>
<evidence type="ECO:0000256" key="1">
    <source>
        <dbReference type="RuleBase" id="RU363044"/>
    </source>
</evidence>
<comment type="similarity">
    <text evidence="1">Belongs to the helicase family.</text>
</comment>
<dbReference type="InterPro" id="IPR027417">
    <property type="entry name" value="P-loop_NTPase"/>
</dbReference>